<dbReference type="InterPro" id="IPR006860">
    <property type="entry name" value="FecR"/>
</dbReference>
<sequence length="368" mass="39534">MTPPSPPLAGETATDPQDAAVYWSARRRLGLASPDDETAFQAWLQTPAHRAAFEAVERPLEALGSALSHPDAGPMIAEARAFQAPRRRRPGGRAGPILIAAIAAGFGLLVLVPMADLQTFGPGFARPDGAQAGAGPAGGQRYSTATGGRRELTLADGSTVHLNTDSLIEVDYSQARRSVRLLRGQAMFDVAKHQDRPFVVIAGGREVVATGTAFDVRLLEGQVKVVLIEGRVTVAPTARRGLRRVLPVAKESLSPGQQLVAAPEGPSAVTRAELDRETSWRKGQVIFRDDRLAVAVAEMNRYSTQPLRIEDPRVADLKISGVFRTDQQANYEAALLAYFPLEVERRPDGSHLLRWKDGAGRGRPPSPG</sequence>
<evidence type="ECO:0000259" key="3">
    <source>
        <dbReference type="Pfam" id="PF16220"/>
    </source>
</evidence>
<dbReference type="Proteomes" id="UP001596152">
    <property type="component" value="Unassembled WGS sequence"/>
</dbReference>
<dbReference type="PANTHER" id="PTHR30273:SF2">
    <property type="entry name" value="PROTEIN FECR"/>
    <property type="match status" value="1"/>
</dbReference>
<feature type="domain" description="FecR protein" evidence="2">
    <location>
        <begin position="141"/>
        <end position="232"/>
    </location>
</feature>
<name>A0ABW0FQI6_9CAUL</name>
<keyword evidence="1" id="KW-0812">Transmembrane</keyword>
<keyword evidence="5" id="KW-1185">Reference proteome</keyword>
<comment type="caution">
    <text evidence="4">The sequence shown here is derived from an EMBL/GenBank/DDBJ whole genome shotgun (WGS) entry which is preliminary data.</text>
</comment>
<dbReference type="Pfam" id="PF16220">
    <property type="entry name" value="DUF4880"/>
    <property type="match status" value="1"/>
</dbReference>
<organism evidence="4 5">
    <name type="scientific">Brevundimonas staleyi</name>
    <dbReference type="NCBI Taxonomy" id="74326"/>
    <lineage>
        <taxon>Bacteria</taxon>
        <taxon>Pseudomonadati</taxon>
        <taxon>Pseudomonadota</taxon>
        <taxon>Alphaproteobacteria</taxon>
        <taxon>Caulobacterales</taxon>
        <taxon>Caulobacteraceae</taxon>
        <taxon>Brevundimonas</taxon>
    </lineage>
</organism>
<evidence type="ECO:0000313" key="4">
    <source>
        <dbReference type="EMBL" id="MFC5342947.1"/>
    </source>
</evidence>
<dbReference type="Pfam" id="PF04773">
    <property type="entry name" value="FecR"/>
    <property type="match status" value="1"/>
</dbReference>
<evidence type="ECO:0000259" key="2">
    <source>
        <dbReference type="Pfam" id="PF04773"/>
    </source>
</evidence>
<dbReference type="PANTHER" id="PTHR30273">
    <property type="entry name" value="PERIPLASMIC SIGNAL SENSOR AND SIGMA FACTOR ACTIVATOR FECR-RELATED"/>
    <property type="match status" value="1"/>
</dbReference>
<dbReference type="PIRSF" id="PIRSF018266">
    <property type="entry name" value="FecR"/>
    <property type="match status" value="1"/>
</dbReference>
<keyword evidence="1" id="KW-0472">Membrane</keyword>
<dbReference type="InterPro" id="IPR032623">
    <property type="entry name" value="FecR_N"/>
</dbReference>
<protein>
    <submittedName>
        <fullName evidence="4">FecR family protein</fullName>
    </submittedName>
</protein>
<reference evidence="5" key="1">
    <citation type="journal article" date="2019" name="Int. J. Syst. Evol. Microbiol.">
        <title>The Global Catalogue of Microorganisms (GCM) 10K type strain sequencing project: providing services to taxonomists for standard genome sequencing and annotation.</title>
        <authorList>
            <consortium name="The Broad Institute Genomics Platform"/>
            <consortium name="The Broad Institute Genome Sequencing Center for Infectious Disease"/>
            <person name="Wu L."/>
            <person name="Ma J."/>
        </authorList>
    </citation>
    <scope>NUCLEOTIDE SEQUENCE [LARGE SCALE GENOMIC DNA]</scope>
    <source>
        <strain evidence="5">JCM 12125</strain>
    </source>
</reference>
<keyword evidence="1" id="KW-1133">Transmembrane helix</keyword>
<dbReference type="InterPro" id="IPR012373">
    <property type="entry name" value="Ferrdict_sens_TM"/>
</dbReference>
<dbReference type="EMBL" id="JBHSLF010000006">
    <property type="protein sequence ID" value="MFC5342947.1"/>
    <property type="molecule type" value="Genomic_DNA"/>
</dbReference>
<proteinExistence type="predicted"/>
<dbReference type="RefSeq" id="WP_374039526.1">
    <property type="nucleotide sequence ID" value="NZ_CP169083.1"/>
</dbReference>
<feature type="transmembrane region" description="Helical" evidence="1">
    <location>
        <begin position="96"/>
        <end position="115"/>
    </location>
</feature>
<dbReference type="Gene3D" id="2.60.120.1440">
    <property type="match status" value="1"/>
</dbReference>
<evidence type="ECO:0000313" key="5">
    <source>
        <dbReference type="Proteomes" id="UP001596152"/>
    </source>
</evidence>
<feature type="domain" description="FecR N-terminal" evidence="3">
    <location>
        <begin position="18"/>
        <end position="58"/>
    </location>
</feature>
<gene>
    <name evidence="4" type="ORF">ACFPIE_03410</name>
</gene>
<evidence type="ECO:0000256" key="1">
    <source>
        <dbReference type="SAM" id="Phobius"/>
    </source>
</evidence>
<accession>A0ABW0FQI6</accession>